<proteinExistence type="inferred from homology"/>
<feature type="domain" description="UmuC" evidence="4">
    <location>
        <begin position="27"/>
        <end position="149"/>
    </location>
</feature>
<dbReference type="InterPro" id="IPR043502">
    <property type="entry name" value="DNA/RNA_pol_sf"/>
</dbReference>
<evidence type="ECO:0000313" key="5">
    <source>
        <dbReference type="EMBL" id="SEA71341.1"/>
    </source>
</evidence>
<accession>A0A1H4DF34</accession>
<dbReference type="Gene3D" id="3.40.1170.60">
    <property type="match status" value="1"/>
</dbReference>
<dbReference type="GO" id="GO:0006281">
    <property type="term" value="P:DNA repair"/>
    <property type="evidence" value="ECO:0007669"/>
    <property type="project" value="InterPro"/>
</dbReference>
<reference evidence="6" key="1">
    <citation type="submission" date="2016-10" db="EMBL/GenBank/DDBJ databases">
        <authorList>
            <person name="Varghese N."/>
            <person name="Submissions S."/>
        </authorList>
    </citation>
    <scope>NUCLEOTIDE SEQUENCE [LARGE SCALE GENOMIC DNA]</scope>
    <source>
        <strain evidence="6">KPR-1</strain>
    </source>
</reference>
<dbReference type="InterPro" id="IPR001126">
    <property type="entry name" value="UmuC"/>
</dbReference>
<evidence type="ECO:0000256" key="2">
    <source>
        <dbReference type="ARBA" id="ARBA00022763"/>
    </source>
</evidence>
<keyword evidence="6" id="KW-1185">Reference proteome</keyword>
<dbReference type="EMBL" id="FNQV01000016">
    <property type="protein sequence ID" value="SEA71341.1"/>
    <property type="molecule type" value="Genomic_DNA"/>
</dbReference>
<name>A0A1H4DF34_9ACTO</name>
<dbReference type="AlphaFoldDB" id="A0A1H4DF34"/>
<comment type="similarity">
    <text evidence="1">Belongs to the DNA polymerase type-Y family.</text>
</comment>
<evidence type="ECO:0000256" key="1">
    <source>
        <dbReference type="ARBA" id="ARBA00010945"/>
    </source>
</evidence>
<sequence>MTRQVCLWVPNWPLAAAISEGLIDPEAPAVVHDARGVRALSPAAGRRGVRRGMRRRAAVATCPELVVVADDPAREARVFETVLTGLDEVIALPVIIRPGLVIADARGPARHCGGEWELAEALTGAVVRASGAEAHVGIAEGTLAAILAARSQGVVPADQTAQFLAAQPMTALSAVTSSARLARDLEELIELCDRFGIRTLADFLALPRAAVATRFGTTGITAYDLARGHDVVMPHASSERAEVGAGREYDPPLATSEAAAFAARSLAEELADRLTGRSCTHLLVTARTTTGTSHERTWVVAGADGGGRLTPAAMTDRVRWQLDAWLTRRGKDAPDGELSYLELRAQGVGSGDDRGTPLWGRGDDRERVDRALARLQSLAGISRVNVLVEQGGRDPRSRVAVLPAVAPHDGLRPVAGSWPGALLGPAPTVLLETTVTIQLFDSRGEPIAVPPAHRGWLPAPASYRLNEALPAIPPQGAVVQWAGPWPLLERWWEGLPERCYLQLVIADGPPLLVVGARGTWRIEGHYD</sequence>
<comment type="function">
    <text evidence="3">Poorly processive, error-prone DNA polymerase involved in untargeted mutagenesis. Copies undamaged DNA at stalled replication forks, which arise in vivo from mismatched or misaligned primer ends. These misaligned primers can be extended by PolIV. Exhibits no 3'-5' exonuclease (proofreading) activity. May be involved in translesional synthesis, in conjunction with the beta clamp from PolIII.</text>
</comment>
<dbReference type="PANTHER" id="PTHR35369">
    <property type="entry name" value="BLR3025 PROTEIN-RELATED"/>
    <property type="match status" value="1"/>
</dbReference>
<dbReference type="Proteomes" id="UP000199288">
    <property type="component" value="Unassembled WGS sequence"/>
</dbReference>
<dbReference type="InterPro" id="IPR050356">
    <property type="entry name" value="SulA_CellDiv_inhibitor"/>
</dbReference>
<dbReference type="OrthoDB" id="5244088at2"/>
<evidence type="ECO:0000259" key="4">
    <source>
        <dbReference type="Pfam" id="PF00817"/>
    </source>
</evidence>
<dbReference type="PANTHER" id="PTHR35369:SF2">
    <property type="entry name" value="BLR3025 PROTEIN"/>
    <property type="match status" value="1"/>
</dbReference>
<dbReference type="Gene3D" id="3.30.70.270">
    <property type="match status" value="1"/>
</dbReference>
<dbReference type="Pfam" id="PF00817">
    <property type="entry name" value="IMS"/>
    <property type="match status" value="1"/>
</dbReference>
<organism evidence="5 6">
    <name type="scientific">Bowdeniella nasicola</name>
    <dbReference type="NCBI Taxonomy" id="208480"/>
    <lineage>
        <taxon>Bacteria</taxon>
        <taxon>Bacillati</taxon>
        <taxon>Actinomycetota</taxon>
        <taxon>Actinomycetes</taxon>
        <taxon>Actinomycetales</taxon>
        <taxon>Actinomycetaceae</taxon>
        <taxon>Bowdeniella</taxon>
    </lineage>
</organism>
<evidence type="ECO:0000256" key="3">
    <source>
        <dbReference type="ARBA" id="ARBA00025589"/>
    </source>
</evidence>
<dbReference type="CDD" id="cd03468">
    <property type="entry name" value="PolY_like"/>
    <property type="match status" value="1"/>
</dbReference>
<dbReference type="SUPFAM" id="SSF56672">
    <property type="entry name" value="DNA/RNA polymerases"/>
    <property type="match status" value="1"/>
</dbReference>
<dbReference type="InterPro" id="IPR043128">
    <property type="entry name" value="Rev_trsase/Diguanyl_cyclase"/>
</dbReference>
<keyword evidence="2" id="KW-0227">DNA damage</keyword>
<gene>
    <name evidence="5" type="ORF">SAMN02910418_02230</name>
</gene>
<evidence type="ECO:0000313" key="6">
    <source>
        <dbReference type="Proteomes" id="UP000199288"/>
    </source>
</evidence>
<protein>
    <submittedName>
        <fullName evidence="5">Protein ImuB</fullName>
    </submittedName>
</protein>